<dbReference type="InterPro" id="IPR047930">
    <property type="entry name" value="Transpos_IS6"/>
</dbReference>
<dbReference type="InterPro" id="IPR036397">
    <property type="entry name" value="RNaseH_sf"/>
</dbReference>
<dbReference type="InterPro" id="IPR052183">
    <property type="entry name" value="IS_Transposase"/>
</dbReference>
<gene>
    <name evidence="6" type="ORF">LC20_06203</name>
</gene>
<evidence type="ECO:0000313" key="7">
    <source>
        <dbReference type="Proteomes" id="UP000230961"/>
    </source>
</evidence>
<dbReference type="InterPro" id="IPR012337">
    <property type="entry name" value="RNaseH-like_sf"/>
</dbReference>
<organism evidence="6 7">
    <name type="scientific">Yersinia enterocolitica LC20</name>
    <dbReference type="NCBI Taxonomy" id="1443113"/>
    <lineage>
        <taxon>Bacteria</taxon>
        <taxon>Pseudomonadati</taxon>
        <taxon>Pseudomonadota</taxon>
        <taxon>Gammaproteobacteria</taxon>
        <taxon>Enterobacterales</taxon>
        <taxon>Yersiniaceae</taxon>
        <taxon>Yersinia</taxon>
    </lineage>
</organism>
<dbReference type="AlphaFoldDB" id="A0A7U4GJ97"/>
<dbReference type="EMBL" id="CP007450">
    <property type="protein sequence ID" value="AHM76693.1"/>
    <property type="molecule type" value="Genomic_DNA"/>
</dbReference>
<dbReference type="GO" id="GO:0015074">
    <property type="term" value="P:DNA integration"/>
    <property type="evidence" value="ECO:0007669"/>
    <property type="project" value="InterPro"/>
</dbReference>
<keyword evidence="2" id="KW-0815">Transposition</keyword>
<evidence type="ECO:0000259" key="5">
    <source>
        <dbReference type="PROSITE" id="PS50994"/>
    </source>
</evidence>
<dbReference type="NCBIfam" id="NF033587">
    <property type="entry name" value="transpos_IS6"/>
    <property type="match status" value="1"/>
</dbReference>
<evidence type="ECO:0000313" key="6">
    <source>
        <dbReference type="EMBL" id="AHM76693.1"/>
    </source>
</evidence>
<protein>
    <submittedName>
        <fullName evidence="6">IS6 family transposase</fullName>
    </submittedName>
</protein>
<evidence type="ECO:0000256" key="1">
    <source>
        <dbReference type="ARBA" id="ARBA00002286"/>
    </source>
</evidence>
<dbReference type="InterPro" id="IPR032874">
    <property type="entry name" value="DDE_dom"/>
</dbReference>
<dbReference type="Gene3D" id="3.30.420.10">
    <property type="entry name" value="Ribonuclease H-like superfamily/Ribonuclease H"/>
    <property type="match status" value="1"/>
</dbReference>
<dbReference type="GO" id="GO:0006310">
    <property type="term" value="P:DNA recombination"/>
    <property type="evidence" value="ECO:0007669"/>
    <property type="project" value="UniProtKB-KW"/>
</dbReference>
<evidence type="ECO:0000256" key="4">
    <source>
        <dbReference type="ARBA" id="ARBA00023172"/>
    </source>
</evidence>
<evidence type="ECO:0000256" key="3">
    <source>
        <dbReference type="ARBA" id="ARBA00023125"/>
    </source>
</evidence>
<proteinExistence type="predicted"/>
<keyword evidence="4" id="KW-0233">DNA recombination</keyword>
<dbReference type="PANTHER" id="PTHR35528:SF3">
    <property type="entry name" value="BLL1675 PROTEIN"/>
    <property type="match status" value="1"/>
</dbReference>
<name>A0A7U4GJ97_YEREN</name>
<geneLocation type="plasmid" evidence="7">
    <name>Plasmid2_50k</name>
</geneLocation>
<keyword evidence="6" id="KW-0614">Plasmid</keyword>
<dbReference type="Proteomes" id="UP000230961">
    <property type="component" value="Plasmid p2_50K"/>
</dbReference>
<dbReference type="PANTHER" id="PTHR35528">
    <property type="entry name" value="BLL1675 PROTEIN"/>
    <property type="match status" value="1"/>
</dbReference>
<accession>A0A7U4GJ97</accession>
<dbReference type="KEGG" id="yel:LC20_06203"/>
<dbReference type="SUPFAM" id="SSF53098">
    <property type="entry name" value="Ribonuclease H-like"/>
    <property type="match status" value="1"/>
</dbReference>
<keyword evidence="3" id="KW-0238">DNA-binding</keyword>
<dbReference type="Pfam" id="PF13610">
    <property type="entry name" value="DDE_Tnp_IS240"/>
    <property type="match status" value="1"/>
</dbReference>
<dbReference type="GO" id="GO:0003677">
    <property type="term" value="F:DNA binding"/>
    <property type="evidence" value="ECO:0007669"/>
    <property type="project" value="UniProtKB-KW"/>
</dbReference>
<feature type="domain" description="Integrase catalytic" evidence="5">
    <location>
        <begin position="56"/>
        <end position="230"/>
    </location>
</feature>
<dbReference type="PROSITE" id="PS50994">
    <property type="entry name" value="INTEGRASE"/>
    <property type="match status" value="1"/>
</dbReference>
<dbReference type="GO" id="GO:0032196">
    <property type="term" value="P:transposition"/>
    <property type="evidence" value="ECO:0007669"/>
    <property type="project" value="UniProtKB-KW"/>
</dbReference>
<reference evidence="6 7" key="1">
    <citation type="submission" date="2017-11" db="EMBL/GenBank/DDBJ databases">
        <title>The complete genome sequence and comparative genome analysis of Yersinia enterocolitica strain LC20.</title>
        <authorList>
            <person name="Shi G."/>
            <person name="Su M."/>
            <person name="Liang J."/>
            <person name="Gu W."/>
            <person name="Xiao Y."/>
            <person name="Zhang Z."/>
            <person name="Qiu H."/>
            <person name="Duan R."/>
            <person name="Zhang Z."/>
            <person name="Li Y."/>
            <person name="Zhang X."/>
            <person name="Ling Y."/>
            <person name="Song L."/>
            <person name="Chen M."/>
            <person name="Zhao Y."/>
            <person name="Wu J."/>
            <person name="Jing H."/>
            <person name="Xiao J."/>
            <person name="Wang X."/>
        </authorList>
    </citation>
    <scope>NUCLEOTIDE SEQUENCE [LARGE SCALE GENOMIC DNA]</scope>
    <source>
        <strain evidence="6 7">LC20</strain>
        <plasmid evidence="7">Plasmid2_50k</plasmid>
    </source>
</reference>
<dbReference type="InterPro" id="IPR001584">
    <property type="entry name" value="Integrase_cat-core"/>
</dbReference>
<evidence type="ECO:0000256" key="2">
    <source>
        <dbReference type="ARBA" id="ARBA00022578"/>
    </source>
</evidence>
<sequence>MPLIRKAFKRLHYPVDIIAQCVRWYLAYALSLRNLEEMMIERGIAVDHSTLHLWVIRLVPLLDKAFRRHKRAVGHRWRMDETYIKVKGQWKYLYRAVDNAGQTIDFLLTAKRDAAAALRFFRKAIRHHGEPKVVTIDKSGANTAVLSTLNADKTENETITVRQSKYLNNLIEQDHRNIKRRTRPMLGFSSFRRAQTILAGIELVHMIRKGQFDHPGGAALLPAEQFHLLAA</sequence>
<comment type="function">
    <text evidence="1">Involved in the transposition of the insertion sequence.</text>
</comment>